<dbReference type="RefSeq" id="XP_018275907.1">
    <property type="nucleotide sequence ID" value="XM_018424297.1"/>
</dbReference>
<protein>
    <submittedName>
        <fullName evidence="10">Putative ER to Golgi transport-related protein</fullName>
    </submittedName>
</protein>
<dbReference type="OrthoDB" id="759142at2759"/>
<dbReference type="InterPro" id="IPR015720">
    <property type="entry name" value="Emp24-like"/>
</dbReference>
<evidence type="ECO:0000256" key="3">
    <source>
        <dbReference type="ARBA" id="ARBA00022692"/>
    </source>
</evidence>
<dbReference type="GeneID" id="28984900"/>
<evidence type="ECO:0000256" key="7">
    <source>
        <dbReference type="SAM" id="Phobius"/>
    </source>
</evidence>
<keyword evidence="6 7" id="KW-0472">Membrane</keyword>
<evidence type="ECO:0000256" key="5">
    <source>
        <dbReference type="ARBA" id="ARBA00022989"/>
    </source>
</evidence>
<comment type="subcellular location">
    <subcellularLocation>
        <location evidence="1">Membrane</location>
        <topology evidence="1">Single-pass type I membrane protein</topology>
    </subcellularLocation>
</comment>
<evidence type="ECO:0000256" key="2">
    <source>
        <dbReference type="ARBA" id="ARBA00007104"/>
    </source>
</evidence>
<keyword evidence="11" id="KW-1185">Reference proteome</keyword>
<evidence type="ECO:0000256" key="6">
    <source>
        <dbReference type="ARBA" id="ARBA00023136"/>
    </source>
</evidence>
<comment type="similarity">
    <text evidence="2">Belongs to the EMP24/GP25L family.</text>
</comment>
<dbReference type="EMBL" id="KQ087259">
    <property type="protein sequence ID" value="KLT39416.1"/>
    <property type="molecule type" value="Genomic_DNA"/>
</dbReference>
<evidence type="ECO:0000259" key="9">
    <source>
        <dbReference type="SMART" id="SM01190"/>
    </source>
</evidence>
<name>A0A0J0XEB7_9TREE</name>
<feature type="signal peptide" evidence="8">
    <location>
        <begin position="1"/>
        <end position="23"/>
    </location>
</feature>
<sequence>MTVRSAVFALVIALVALLTPVHAVKFDLIAGGGGEHNSVWNFAPADTLVVVTAIVQPSPGMRVDMSIVDGSEHGRIYQTKKDLNGETRVAFTTHDEADLGVCFSNLIVGDTQGKNARAVDLDIDIGAEAVDYNAIANHESLSLMEVEMRKLEAVVREIVDELGYLQRREMKMRDTNESTNDRVKWFSIFITVGIVALGAWQLIHLRSFFKRKYLID</sequence>
<reference evidence="10 11" key="1">
    <citation type="submission" date="2015-03" db="EMBL/GenBank/DDBJ databases">
        <title>Genomics and transcriptomics of the oil-accumulating basidiomycete yeast T. oleaginosus allow insights into substrate utilization and the diverse evolutionary trajectories of mating systems in fungi.</title>
        <authorList>
            <consortium name="DOE Joint Genome Institute"/>
            <person name="Kourist R."/>
            <person name="Kracht O."/>
            <person name="Bracharz F."/>
            <person name="Lipzen A."/>
            <person name="Nolan M."/>
            <person name="Ohm R."/>
            <person name="Grigoriev I."/>
            <person name="Sun S."/>
            <person name="Heitman J."/>
            <person name="Bruck T."/>
            <person name="Nowrousian M."/>
        </authorList>
    </citation>
    <scope>NUCLEOTIDE SEQUENCE [LARGE SCALE GENOMIC DNA]</scope>
    <source>
        <strain evidence="10 11">IBC0246</strain>
    </source>
</reference>
<dbReference type="GO" id="GO:0016020">
    <property type="term" value="C:membrane"/>
    <property type="evidence" value="ECO:0007669"/>
    <property type="project" value="UniProtKB-SubCell"/>
</dbReference>
<keyword evidence="5 7" id="KW-1133">Transmembrane helix</keyword>
<accession>A0A0J0XEB7</accession>
<evidence type="ECO:0000313" key="11">
    <source>
        <dbReference type="Proteomes" id="UP000053611"/>
    </source>
</evidence>
<evidence type="ECO:0000256" key="1">
    <source>
        <dbReference type="ARBA" id="ARBA00004479"/>
    </source>
</evidence>
<feature type="transmembrane region" description="Helical" evidence="7">
    <location>
        <begin position="185"/>
        <end position="203"/>
    </location>
</feature>
<dbReference type="AlphaFoldDB" id="A0A0J0XEB7"/>
<evidence type="ECO:0000256" key="4">
    <source>
        <dbReference type="ARBA" id="ARBA00022729"/>
    </source>
</evidence>
<dbReference type="SMART" id="SM01190">
    <property type="entry name" value="EMP24_GP25L"/>
    <property type="match status" value="1"/>
</dbReference>
<dbReference type="Pfam" id="PF01105">
    <property type="entry name" value="EMP24_GP25L"/>
    <property type="match status" value="1"/>
</dbReference>
<dbReference type="PANTHER" id="PTHR22811">
    <property type="entry name" value="TRANSMEMBRANE EMP24 DOMAIN-CONTAINING PROTEIN"/>
    <property type="match status" value="1"/>
</dbReference>
<evidence type="ECO:0000256" key="8">
    <source>
        <dbReference type="SAM" id="SignalP"/>
    </source>
</evidence>
<evidence type="ECO:0000313" key="10">
    <source>
        <dbReference type="EMBL" id="KLT39416.1"/>
    </source>
</evidence>
<keyword evidence="4 8" id="KW-0732">Signal</keyword>
<dbReference type="Proteomes" id="UP000053611">
    <property type="component" value="Unassembled WGS sequence"/>
</dbReference>
<feature type="domain" description="GOLD" evidence="9">
    <location>
        <begin position="23"/>
        <end position="210"/>
    </location>
</feature>
<keyword evidence="3 7" id="KW-0812">Transmembrane</keyword>
<dbReference type="InterPro" id="IPR009038">
    <property type="entry name" value="GOLD_dom"/>
</dbReference>
<gene>
    <name evidence="10" type="ORF">CC85DRAFT_288539</name>
</gene>
<dbReference type="STRING" id="879819.A0A0J0XEB7"/>
<organism evidence="10 11">
    <name type="scientific">Cutaneotrichosporon oleaginosum</name>
    <dbReference type="NCBI Taxonomy" id="879819"/>
    <lineage>
        <taxon>Eukaryota</taxon>
        <taxon>Fungi</taxon>
        <taxon>Dikarya</taxon>
        <taxon>Basidiomycota</taxon>
        <taxon>Agaricomycotina</taxon>
        <taxon>Tremellomycetes</taxon>
        <taxon>Trichosporonales</taxon>
        <taxon>Trichosporonaceae</taxon>
        <taxon>Cutaneotrichosporon</taxon>
    </lineage>
</organism>
<feature type="chain" id="PRO_5005245357" evidence="8">
    <location>
        <begin position="24"/>
        <end position="216"/>
    </location>
</feature>
<proteinExistence type="inferred from homology"/>